<dbReference type="SUPFAM" id="SSF53448">
    <property type="entry name" value="Nucleotide-diphospho-sugar transferases"/>
    <property type="match status" value="1"/>
</dbReference>
<accession>A0A8X8KQB5</accession>
<proteinExistence type="predicted"/>
<evidence type="ECO:0000313" key="2">
    <source>
        <dbReference type="Proteomes" id="UP000484076"/>
    </source>
</evidence>
<evidence type="ECO:0000313" key="1">
    <source>
        <dbReference type="EMBL" id="NUB43882.1"/>
    </source>
</evidence>
<dbReference type="Proteomes" id="UP000484076">
    <property type="component" value="Unassembled WGS sequence"/>
</dbReference>
<name>A0A8X8KQB5_9RHOB</name>
<dbReference type="InterPro" id="IPR029044">
    <property type="entry name" value="Nucleotide-diphossugar_trans"/>
</dbReference>
<dbReference type="AlphaFoldDB" id="A0A8X8KQB5"/>
<dbReference type="RefSeq" id="WP_152825020.1">
    <property type="nucleotide sequence ID" value="NZ_WHUT02000003.1"/>
</dbReference>
<protein>
    <submittedName>
        <fullName evidence="1">Uncharacterized protein</fullName>
    </submittedName>
</protein>
<organism evidence="1 2">
    <name type="scientific">Fertoeibacter niger</name>
    <dbReference type="NCBI Taxonomy" id="2656921"/>
    <lineage>
        <taxon>Bacteria</taxon>
        <taxon>Pseudomonadati</taxon>
        <taxon>Pseudomonadota</taxon>
        <taxon>Alphaproteobacteria</taxon>
        <taxon>Rhodobacterales</taxon>
        <taxon>Paracoccaceae</taxon>
        <taxon>Fertoeibacter</taxon>
    </lineage>
</organism>
<comment type="caution">
    <text evidence="1">The sequence shown here is derived from an EMBL/GenBank/DDBJ whole genome shotgun (WGS) entry which is preliminary data.</text>
</comment>
<gene>
    <name evidence="1" type="ORF">GEU84_005780</name>
</gene>
<sequence length="296" mass="33032">MTTIFFIVDGPALEAQATLLAATLAHHNGRRFAYAAYVPARHRAALRPATRSLFERCGVALRALPEPAQPWRVAYPHGNKILAAADRRAGDWGLFLDTDMICTAPLDLASLQRPGHVGLLPEGVPSWGRTGDRWERAYAHFGLPMPTERVQLTRRRRISFLPYFNAGFVLMPEGDVADGRSFGQLWLDTALDFDWKAEVGGKRPWLDQITLPLVLKRFGLGYHLVPVEYNFSVSARAHEPGAAPVIMHYHRWGYTNGWPQRELALEALAMQAGPALRAELEAEFGAFYTMTTVEKG</sequence>
<keyword evidence="2" id="KW-1185">Reference proteome</keyword>
<reference evidence="1" key="1">
    <citation type="submission" date="2020-05" db="EMBL/GenBank/DDBJ databases">
        <title>Fertoebacter nigrum gen. nov., sp. nov., a new member of the family Rhodobacteraceae.</title>
        <authorList>
            <person name="Szuroczki S."/>
            <person name="Abbaszade G."/>
            <person name="Buni D."/>
            <person name="Schumann P."/>
            <person name="Toth E."/>
        </authorList>
    </citation>
    <scope>NUCLEOTIDE SEQUENCE</scope>
    <source>
        <strain evidence="1">RG-N-1a</strain>
    </source>
</reference>
<dbReference type="EMBL" id="WHUT02000003">
    <property type="protein sequence ID" value="NUB43882.1"/>
    <property type="molecule type" value="Genomic_DNA"/>
</dbReference>